<dbReference type="AlphaFoldDB" id="A0A921GRR0"/>
<name>A0A921GRR0_9MICO</name>
<accession>A0A921GRR0</accession>
<feature type="region of interest" description="Disordered" evidence="1">
    <location>
        <begin position="185"/>
        <end position="209"/>
    </location>
</feature>
<dbReference type="Proteomes" id="UP000775129">
    <property type="component" value="Unassembled WGS sequence"/>
</dbReference>
<evidence type="ECO:0000313" key="2">
    <source>
        <dbReference type="EMBL" id="HJF51018.1"/>
    </source>
</evidence>
<proteinExistence type="predicted"/>
<reference evidence="2" key="1">
    <citation type="journal article" date="2021" name="PeerJ">
        <title>Extensive microbial diversity within the chicken gut microbiome revealed by metagenomics and culture.</title>
        <authorList>
            <person name="Gilroy R."/>
            <person name="Ravi A."/>
            <person name="Getino M."/>
            <person name="Pursley I."/>
            <person name="Horton D.L."/>
            <person name="Alikhan N.F."/>
            <person name="Baker D."/>
            <person name="Gharbi K."/>
            <person name="Hall N."/>
            <person name="Watson M."/>
            <person name="Adriaenssens E.M."/>
            <person name="Foster-Nyarko E."/>
            <person name="Jarju S."/>
            <person name="Secka A."/>
            <person name="Antonio M."/>
            <person name="Oren A."/>
            <person name="Chaudhuri R.R."/>
            <person name="La Ragione R."/>
            <person name="Hildebrand F."/>
            <person name="Pallen M.J."/>
        </authorList>
    </citation>
    <scope>NUCLEOTIDE SEQUENCE</scope>
    <source>
        <strain evidence="2">1647</strain>
    </source>
</reference>
<feature type="region of interest" description="Disordered" evidence="1">
    <location>
        <begin position="1"/>
        <end position="21"/>
    </location>
</feature>
<sequence length="288" mass="31178">MTLPDHDRSRPTRRSVDAAASVLRDGSEERVELISLLDEELAVLLRETGVDAAPVWMPWADENTDGLDAAVPTVRRILMRRRQLVPELLAAELEERDLELADDQLVADPTTAGVLVLRRSAVAVTTAIRTVALAEGPRELRCWFYHQSNGVTLEERVTAEGLHDFAVQPTAAMAERLAQLVDPDGVASEDSEAREVTAGTPPEEWGPGIADRTRHLTQAVMTTPQAAMARSASFHATDDAVHVAAPDLSVEGPLESVPLQVAQVSPDSLRDVLAALIEFDEPSRPGAL</sequence>
<reference evidence="2" key="2">
    <citation type="submission" date="2021-09" db="EMBL/GenBank/DDBJ databases">
        <authorList>
            <person name="Gilroy R."/>
        </authorList>
    </citation>
    <scope>NUCLEOTIDE SEQUENCE</scope>
    <source>
        <strain evidence="2">1647</strain>
    </source>
</reference>
<evidence type="ECO:0000256" key="1">
    <source>
        <dbReference type="SAM" id="MobiDB-lite"/>
    </source>
</evidence>
<organism evidence="2 3">
    <name type="scientific">Brachybacterium paraconglomeratum</name>
    <dbReference type="NCBI Taxonomy" id="173362"/>
    <lineage>
        <taxon>Bacteria</taxon>
        <taxon>Bacillati</taxon>
        <taxon>Actinomycetota</taxon>
        <taxon>Actinomycetes</taxon>
        <taxon>Micrococcales</taxon>
        <taxon>Dermabacteraceae</taxon>
        <taxon>Brachybacterium</taxon>
    </lineage>
</organism>
<evidence type="ECO:0000313" key="3">
    <source>
        <dbReference type="Proteomes" id="UP000775129"/>
    </source>
</evidence>
<dbReference type="EMBL" id="DYWO01000439">
    <property type="protein sequence ID" value="HJF51018.1"/>
    <property type="molecule type" value="Genomic_DNA"/>
</dbReference>
<feature type="compositionally biased region" description="Basic and acidic residues" evidence="1">
    <location>
        <begin position="1"/>
        <end position="16"/>
    </location>
</feature>
<gene>
    <name evidence="2" type="ORF">K8W24_14725</name>
</gene>
<comment type="caution">
    <text evidence="2">The sequence shown here is derived from an EMBL/GenBank/DDBJ whole genome shotgun (WGS) entry which is preliminary data.</text>
</comment>
<protein>
    <submittedName>
        <fullName evidence="2">Uncharacterized protein</fullName>
    </submittedName>
</protein>